<dbReference type="PANTHER" id="PTHR30619">
    <property type="entry name" value="DNA INTERNALIZATION/COMPETENCE PROTEIN COMEC/REC2"/>
    <property type="match status" value="1"/>
</dbReference>
<accession>A0A2H0UDQ3</accession>
<protein>
    <recommendedName>
        <fullName evidence="11">ComEC/Rec2-related protein domain-containing protein</fullName>
    </recommendedName>
</protein>
<evidence type="ECO:0000256" key="4">
    <source>
        <dbReference type="ARBA" id="ARBA00022989"/>
    </source>
</evidence>
<feature type="transmembrane region" description="Helical" evidence="6">
    <location>
        <begin position="469"/>
        <end position="491"/>
    </location>
</feature>
<organism evidence="9 10">
    <name type="scientific">Candidatus Kaiserbacteria bacterium CG10_big_fil_rev_8_21_14_0_10_47_16</name>
    <dbReference type="NCBI Taxonomy" id="1974608"/>
    <lineage>
        <taxon>Bacteria</taxon>
        <taxon>Candidatus Kaiseribacteriota</taxon>
    </lineage>
</organism>
<dbReference type="InterPro" id="IPR004477">
    <property type="entry name" value="ComEC_N"/>
</dbReference>
<dbReference type="InterPro" id="IPR025405">
    <property type="entry name" value="DUF4131"/>
</dbReference>
<feature type="transmembrane region" description="Helical" evidence="6">
    <location>
        <begin position="255"/>
        <end position="281"/>
    </location>
</feature>
<evidence type="ECO:0000313" key="10">
    <source>
        <dbReference type="Proteomes" id="UP000229344"/>
    </source>
</evidence>
<feature type="transmembrane region" description="Helical" evidence="6">
    <location>
        <begin position="412"/>
        <end position="437"/>
    </location>
</feature>
<dbReference type="AlphaFoldDB" id="A0A2H0UDQ3"/>
<feature type="transmembrane region" description="Helical" evidence="6">
    <location>
        <begin position="21"/>
        <end position="52"/>
    </location>
</feature>
<evidence type="ECO:0000256" key="5">
    <source>
        <dbReference type="ARBA" id="ARBA00023136"/>
    </source>
</evidence>
<reference evidence="10" key="1">
    <citation type="submission" date="2017-09" db="EMBL/GenBank/DDBJ databases">
        <title>Depth-based differentiation of microbial function through sediment-hosted aquifers and enrichment of novel symbionts in the deep terrestrial subsurface.</title>
        <authorList>
            <person name="Probst A.J."/>
            <person name="Ladd B."/>
            <person name="Jarett J.K."/>
            <person name="Geller-Mcgrath D.E."/>
            <person name="Sieber C.M.K."/>
            <person name="Emerson J.B."/>
            <person name="Anantharaman K."/>
            <person name="Thomas B.C."/>
            <person name="Malmstrom R."/>
            <person name="Stieglmeier M."/>
            <person name="Klingl A."/>
            <person name="Woyke T."/>
            <person name="Ryan C.M."/>
            <person name="Banfield J.F."/>
        </authorList>
    </citation>
    <scope>NUCLEOTIDE SEQUENCE [LARGE SCALE GENOMIC DNA]</scope>
</reference>
<evidence type="ECO:0000256" key="3">
    <source>
        <dbReference type="ARBA" id="ARBA00022692"/>
    </source>
</evidence>
<evidence type="ECO:0000313" key="9">
    <source>
        <dbReference type="EMBL" id="PIR84553.1"/>
    </source>
</evidence>
<name>A0A2H0UDQ3_9BACT</name>
<keyword evidence="4 6" id="KW-1133">Transmembrane helix</keyword>
<comment type="subcellular location">
    <subcellularLocation>
        <location evidence="1">Cell membrane</location>
        <topology evidence="1">Multi-pass membrane protein</topology>
    </subcellularLocation>
</comment>
<dbReference type="Pfam" id="PF03772">
    <property type="entry name" value="Competence"/>
    <property type="match status" value="1"/>
</dbReference>
<sequence>MIYLARQGVLRYSYQSGMSSVLFYGSAIAFCVGIFFASFAIFPQAFILLLFAISFVFGVLWRRTGSARSSPFFFVSLLLLCFALGLFRIDVTRTHESAFVPFENQDVTLEGVVAREPDIRSNSQQLYIRETQSEELVLVTTDAFADISYGDRLVFTGTLEAPESFETDLGRTFNYSGYLRARGVTHTVSFAEVTVVARGEGNPIIAGLLIAKHAFMRELEYALPEPSAGLAEGLLLGAKRALGDNLEEAFRRVGIIHIIVLSGYNVMIVAEAIMRLLSFFFKPRIRMLIGITAISFFALIVGLSATVVRASIMAALVLIARATGRTASVTRSLMFAGVVMVLINPYLLVFDPGFQLSFMATLGLIFLAPLIERKLHFAPTTFQIREFITATISTQIMVLPILLFLIGQFSVVAILANVLVLPAVPLAMGLSFVTAVIGFVIPQLALIVGFITHLSLAYIVHVAEILSLLPFASFLVPAFPFWIVIVLYALLTHMIVRWSKREDDHARQIHNDARLTGFSALRTQYAEWTVVPLESVKAKIKSPREELRSSRGDFPFR</sequence>
<feature type="domain" description="DUF4131" evidence="8">
    <location>
        <begin position="43"/>
        <end position="193"/>
    </location>
</feature>
<evidence type="ECO:0000256" key="6">
    <source>
        <dbReference type="SAM" id="Phobius"/>
    </source>
</evidence>
<comment type="caution">
    <text evidence="9">The sequence shown here is derived from an EMBL/GenBank/DDBJ whole genome shotgun (WGS) entry which is preliminary data.</text>
</comment>
<dbReference type="NCBIfam" id="TIGR00360">
    <property type="entry name" value="ComEC_N-term"/>
    <property type="match status" value="1"/>
</dbReference>
<proteinExistence type="predicted"/>
<keyword evidence="3 6" id="KW-0812">Transmembrane</keyword>
<feature type="transmembrane region" description="Helical" evidence="6">
    <location>
        <begin position="387"/>
        <end position="406"/>
    </location>
</feature>
<dbReference type="EMBL" id="PFBI01000006">
    <property type="protein sequence ID" value="PIR84553.1"/>
    <property type="molecule type" value="Genomic_DNA"/>
</dbReference>
<feature type="transmembrane region" description="Helical" evidence="6">
    <location>
        <begin position="287"/>
        <end position="320"/>
    </location>
</feature>
<keyword evidence="5 6" id="KW-0472">Membrane</keyword>
<feature type="transmembrane region" description="Helical" evidence="6">
    <location>
        <begin position="444"/>
        <end position="463"/>
    </location>
</feature>
<keyword evidence="2" id="KW-1003">Cell membrane</keyword>
<evidence type="ECO:0008006" key="11">
    <source>
        <dbReference type="Google" id="ProtNLM"/>
    </source>
</evidence>
<dbReference type="GO" id="GO:0005886">
    <property type="term" value="C:plasma membrane"/>
    <property type="evidence" value="ECO:0007669"/>
    <property type="project" value="UniProtKB-SubCell"/>
</dbReference>
<feature type="transmembrane region" description="Helical" evidence="6">
    <location>
        <begin position="356"/>
        <end position="375"/>
    </location>
</feature>
<evidence type="ECO:0000259" key="8">
    <source>
        <dbReference type="Pfam" id="PF13567"/>
    </source>
</evidence>
<evidence type="ECO:0000259" key="7">
    <source>
        <dbReference type="Pfam" id="PF03772"/>
    </source>
</evidence>
<dbReference type="InterPro" id="IPR052159">
    <property type="entry name" value="Competence_DNA_uptake"/>
</dbReference>
<feature type="transmembrane region" description="Helical" evidence="6">
    <location>
        <begin position="72"/>
        <end position="89"/>
    </location>
</feature>
<evidence type="ECO:0000256" key="1">
    <source>
        <dbReference type="ARBA" id="ARBA00004651"/>
    </source>
</evidence>
<gene>
    <name evidence="9" type="ORF">COU16_03180</name>
</gene>
<dbReference type="Pfam" id="PF13567">
    <property type="entry name" value="DUF4131"/>
    <property type="match status" value="1"/>
</dbReference>
<evidence type="ECO:0000256" key="2">
    <source>
        <dbReference type="ARBA" id="ARBA00022475"/>
    </source>
</evidence>
<feature type="domain" description="ComEC/Rec2-related protein" evidence="7">
    <location>
        <begin position="234"/>
        <end position="500"/>
    </location>
</feature>
<feature type="transmembrane region" description="Helical" evidence="6">
    <location>
        <begin position="332"/>
        <end position="350"/>
    </location>
</feature>
<dbReference type="PANTHER" id="PTHR30619:SF1">
    <property type="entry name" value="RECOMBINATION PROTEIN 2"/>
    <property type="match status" value="1"/>
</dbReference>
<dbReference type="Proteomes" id="UP000229344">
    <property type="component" value="Unassembled WGS sequence"/>
</dbReference>